<keyword evidence="1 4" id="KW-0808">Transferase</keyword>
<dbReference type="EMBL" id="CP006721">
    <property type="protein sequence ID" value="AGX43886.1"/>
    <property type="molecule type" value="Genomic_DNA"/>
</dbReference>
<dbReference type="SUPFAM" id="SSF55729">
    <property type="entry name" value="Acyl-CoA N-acyltransferases (Nat)"/>
    <property type="match status" value="1"/>
</dbReference>
<dbReference type="OrthoDB" id="7205533at2"/>
<dbReference type="Proteomes" id="UP000017118">
    <property type="component" value="Chromosome"/>
</dbReference>
<dbReference type="PATRIC" id="fig|1345695.10.peg.1001"/>
<sequence>MENFLIKECSLEDIEKIKYISEKTFYETFSNENTKEDMENYLKENFSYGQIESEMKNNGSRFYIVKNNEEVVAYMKLNFDKAQTEIGHNNTLEVQRIYVLQEYKSKHIGKMLMKKATEIGENNNLNYIWLGVWEQNINAIKFYEKQGFEKFDTHIFKLGEDEQTDNLMKLIL</sequence>
<feature type="domain" description="N-acetyltransferase" evidence="3">
    <location>
        <begin position="4"/>
        <end position="172"/>
    </location>
</feature>
<dbReference type="GO" id="GO:0006508">
    <property type="term" value="P:proteolysis"/>
    <property type="evidence" value="ECO:0007669"/>
    <property type="project" value="UniProtKB-KW"/>
</dbReference>
<protein>
    <submittedName>
        <fullName evidence="4">Protease synthase and sporulation negative regulatory protein PAI 1</fullName>
        <ecNumber evidence="4">2.3.1.-</ecNumber>
    </submittedName>
</protein>
<dbReference type="PANTHER" id="PTHR42919">
    <property type="entry name" value="N-ALPHA-ACETYLTRANSFERASE"/>
    <property type="match status" value="1"/>
</dbReference>
<reference evidence="4 5" key="1">
    <citation type="journal article" date="2013" name="Genome Announc.">
        <title>Complete Genome Sequence of the Solvent Producer Clostridium saccharobutylicum NCP262 (DSM 13864).</title>
        <authorList>
            <person name="Poehlein A."/>
            <person name="Hartwich K."/>
            <person name="Krabben P."/>
            <person name="Ehrenreich A."/>
            <person name="Liebl W."/>
            <person name="Durre P."/>
            <person name="Gottschalk G."/>
            <person name="Daniel R."/>
        </authorList>
    </citation>
    <scope>NUCLEOTIDE SEQUENCE [LARGE SCALE GENOMIC DNA]</scope>
    <source>
        <strain evidence="4">DSM 13864</strain>
    </source>
</reference>
<keyword evidence="5" id="KW-1185">Reference proteome</keyword>
<dbReference type="eggNOG" id="COG0456">
    <property type="taxonomic scope" value="Bacteria"/>
</dbReference>
<gene>
    <name evidence="4" type="primary">paiA</name>
    <name evidence="4" type="ORF">CLSA_c29190</name>
</gene>
<dbReference type="KEGG" id="csb:CLSA_c29190"/>
<keyword evidence="4" id="KW-0378">Hydrolase</keyword>
<dbReference type="Gene3D" id="3.40.630.30">
    <property type="match status" value="1"/>
</dbReference>
<proteinExistence type="predicted"/>
<dbReference type="RefSeq" id="WP_022747031.1">
    <property type="nucleotide sequence ID" value="NC_022571.1"/>
</dbReference>
<dbReference type="AlphaFoldDB" id="U5MWA5"/>
<dbReference type="EC" id="2.3.1.-" evidence="4"/>
<dbReference type="CDD" id="cd04301">
    <property type="entry name" value="NAT_SF"/>
    <property type="match status" value="1"/>
</dbReference>
<dbReference type="GeneID" id="55475306"/>
<dbReference type="InterPro" id="IPR051556">
    <property type="entry name" value="N-term/lysine_N-AcTrnsfr"/>
</dbReference>
<organism evidence="4 5">
    <name type="scientific">Clostridium saccharobutylicum DSM 13864</name>
    <dbReference type="NCBI Taxonomy" id="1345695"/>
    <lineage>
        <taxon>Bacteria</taxon>
        <taxon>Bacillati</taxon>
        <taxon>Bacillota</taxon>
        <taxon>Clostridia</taxon>
        <taxon>Eubacteriales</taxon>
        <taxon>Clostridiaceae</taxon>
        <taxon>Clostridium</taxon>
    </lineage>
</organism>
<dbReference type="PROSITE" id="PS51186">
    <property type="entry name" value="GNAT"/>
    <property type="match status" value="1"/>
</dbReference>
<dbReference type="GO" id="GO:0016747">
    <property type="term" value="F:acyltransferase activity, transferring groups other than amino-acyl groups"/>
    <property type="evidence" value="ECO:0007669"/>
    <property type="project" value="InterPro"/>
</dbReference>
<dbReference type="GO" id="GO:0008233">
    <property type="term" value="F:peptidase activity"/>
    <property type="evidence" value="ECO:0007669"/>
    <property type="project" value="UniProtKB-KW"/>
</dbReference>
<evidence type="ECO:0000256" key="2">
    <source>
        <dbReference type="ARBA" id="ARBA00023315"/>
    </source>
</evidence>
<accession>U5MWA5</accession>
<dbReference type="InterPro" id="IPR016181">
    <property type="entry name" value="Acyl_CoA_acyltransferase"/>
</dbReference>
<evidence type="ECO:0000313" key="4">
    <source>
        <dbReference type="EMBL" id="AGX43886.1"/>
    </source>
</evidence>
<dbReference type="PANTHER" id="PTHR42919:SF8">
    <property type="entry name" value="N-ALPHA-ACETYLTRANSFERASE 50"/>
    <property type="match status" value="1"/>
</dbReference>
<keyword evidence="2 4" id="KW-0012">Acyltransferase</keyword>
<dbReference type="Pfam" id="PF00583">
    <property type="entry name" value="Acetyltransf_1"/>
    <property type="match status" value="1"/>
</dbReference>
<evidence type="ECO:0000256" key="1">
    <source>
        <dbReference type="ARBA" id="ARBA00022679"/>
    </source>
</evidence>
<name>U5MWA5_CLOSA</name>
<dbReference type="HOGENOM" id="CLU_013985_18_0_9"/>
<keyword evidence="4" id="KW-0645">Protease</keyword>
<evidence type="ECO:0000259" key="3">
    <source>
        <dbReference type="PROSITE" id="PS51186"/>
    </source>
</evidence>
<dbReference type="InterPro" id="IPR000182">
    <property type="entry name" value="GNAT_dom"/>
</dbReference>
<evidence type="ECO:0000313" key="5">
    <source>
        <dbReference type="Proteomes" id="UP000017118"/>
    </source>
</evidence>